<dbReference type="CDD" id="cd00118">
    <property type="entry name" value="LysM"/>
    <property type="match status" value="1"/>
</dbReference>
<dbReference type="Pfam" id="PF01476">
    <property type="entry name" value="LysM"/>
    <property type="match status" value="1"/>
</dbReference>
<dbReference type="PROSITE" id="PS51782">
    <property type="entry name" value="LYSM"/>
    <property type="match status" value="1"/>
</dbReference>
<evidence type="ECO:0000313" key="2">
    <source>
        <dbReference type="EMBL" id="MFD0989049.1"/>
    </source>
</evidence>
<comment type="caution">
    <text evidence="2">The sequence shown here is derived from an EMBL/GenBank/DDBJ whole genome shotgun (WGS) entry which is preliminary data.</text>
</comment>
<dbReference type="Gene3D" id="3.10.350.10">
    <property type="entry name" value="LysM domain"/>
    <property type="match status" value="1"/>
</dbReference>
<gene>
    <name evidence="2" type="ORF">ACFQ1R_02990</name>
</gene>
<dbReference type="PANTHER" id="PTHR33734:SF22">
    <property type="entry name" value="MEMBRANE-BOUND LYTIC MUREIN TRANSGLYCOSYLASE D"/>
    <property type="match status" value="1"/>
</dbReference>
<organism evidence="2 3">
    <name type="scientific">Mariniflexile jejuense</name>
    <dbReference type="NCBI Taxonomy" id="1173582"/>
    <lineage>
        <taxon>Bacteria</taxon>
        <taxon>Pseudomonadati</taxon>
        <taxon>Bacteroidota</taxon>
        <taxon>Flavobacteriia</taxon>
        <taxon>Flavobacteriales</taxon>
        <taxon>Flavobacteriaceae</taxon>
        <taxon>Mariniflexile</taxon>
    </lineage>
</organism>
<dbReference type="SUPFAM" id="SSF54106">
    <property type="entry name" value="LysM domain"/>
    <property type="match status" value="1"/>
</dbReference>
<keyword evidence="3" id="KW-1185">Reference proteome</keyword>
<name>A0ABW3JFE9_9FLAO</name>
<dbReference type="SMART" id="SM00257">
    <property type="entry name" value="LysM"/>
    <property type="match status" value="1"/>
</dbReference>
<sequence>MVTKKASHIVEKGETLYSISKKYNMTVVELQQLNGLTDNALNIGQTLRVNLN</sequence>
<dbReference type="Proteomes" id="UP001597061">
    <property type="component" value="Unassembled WGS sequence"/>
</dbReference>
<dbReference type="RefSeq" id="WP_379926298.1">
    <property type="nucleotide sequence ID" value="NZ_JBHTJI010000001.1"/>
</dbReference>
<feature type="domain" description="LysM" evidence="1">
    <location>
        <begin position="6"/>
        <end position="49"/>
    </location>
</feature>
<dbReference type="EMBL" id="JBHTJI010000001">
    <property type="protein sequence ID" value="MFD0989049.1"/>
    <property type="molecule type" value="Genomic_DNA"/>
</dbReference>
<proteinExistence type="predicted"/>
<accession>A0ABW3JFE9</accession>
<evidence type="ECO:0000259" key="1">
    <source>
        <dbReference type="PROSITE" id="PS51782"/>
    </source>
</evidence>
<protein>
    <submittedName>
        <fullName evidence="2">LysM peptidoglycan-binding domain-containing protein</fullName>
    </submittedName>
</protein>
<dbReference type="PANTHER" id="PTHR33734">
    <property type="entry name" value="LYSM DOMAIN-CONTAINING GPI-ANCHORED PROTEIN 2"/>
    <property type="match status" value="1"/>
</dbReference>
<dbReference type="InterPro" id="IPR018392">
    <property type="entry name" value="LysM"/>
</dbReference>
<evidence type="ECO:0000313" key="3">
    <source>
        <dbReference type="Proteomes" id="UP001597061"/>
    </source>
</evidence>
<reference evidence="3" key="1">
    <citation type="journal article" date="2019" name="Int. J. Syst. Evol. Microbiol.">
        <title>The Global Catalogue of Microorganisms (GCM) 10K type strain sequencing project: providing services to taxonomists for standard genome sequencing and annotation.</title>
        <authorList>
            <consortium name="The Broad Institute Genomics Platform"/>
            <consortium name="The Broad Institute Genome Sequencing Center for Infectious Disease"/>
            <person name="Wu L."/>
            <person name="Ma J."/>
        </authorList>
    </citation>
    <scope>NUCLEOTIDE SEQUENCE [LARGE SCALE GENOMIC DNA]</scope>
    <source>
        <strain evidence="3">CCUG 62414</strain>
    </source>
</reference>
<dbReference type="InterPro" id="IPR036779">
    <property type="entry name" value="LysM_dom_sf"/>
</dbReference>